<evidence type="ECO:0000256" key="2">
    <source>
        <dbReference type="ARBA" id="ARBA00010913"/>
    </source>
</evidence>
<dbReference type="InterPro" id="IPR039910">
    <property type="entry name" value="D15-like"/>
</dbReference>
<gene>
    <name evidence="10" type="ORF">CAPTEDRAFT_156414</name>
</gene>
<proteinExistence type="inferred from homology"/>
<dbReference type="FunFam" id="2.40.160.50:FF:000002">
    <property type="entry name" value="sorting and assembly machinery component 50 homolog"/>
    <property type="match status" value="1"/>
</dbReference>
<dbReference type="EMBL" id="AMQN01003188">
    <property type="status" value="NOT_ANNOTATED_CDS"/>
    <property type="molecule type" value="Genomic_DNA"/>
</dbReference>
<dbReference type="PANTHER" id="PTHR12815:SF18">
    <property type="entry name" value="SORTING AND ASSEMBLY MACHINERY COMPONENT 50 HOMOLOG"/>
    <property type="match status" value="1"/>
</dbReference>
<dbReference type="OrthoDB" id="1724197at2759"/>
<dbReference type="Gene3D" id="3.10.20.310">
    <property type="entry name" value="membrane protein fhac"/>
    <property type="match status" value="1"/>
</dbReference>
<dbReference type="EMBL" id="AMQN01003187">
    <property type="status" value="NOT_ANNOTATED_CDS"/>
    <property type="molecule type" value="Genomic_DNA"/>
</dbReference>
<feature type="region of interest" description="Disordered" evidence="8">
    <location>
        <begin position="1"/>
        <end position="23"/>
    </location>
</feature>
<evidence type="ECO:0000313" key="10">
    <source>
        <dbReference type="EMBL" id="ELT89869.1"/>
    </source>
</evidence>
<reference evidence="12" key="1">
    <citation type="submission" date="2012-12" db="EMBL/GenBank/DDBJ databases">
        <authorList>
            <person name="Hellsten U."/>
            <person name="Grimwood J."/>
            <person name="Chapman J.A."/>
            <person name="Shapiro H."/>
            <person name="Aerts A."/>
            <person name="Otillar R.P."/>
            <person name="Terry A.Y."/>
            <person name="Boore J.L."/>
            <person name="Simakov O."/>
            <person name="Marletaz F."/>
            <person name="Cho S.-J."/>
            <person name="Edsinger-Gonzales E."/>
            <person name="Havlak P."/>
            <person name="Kuo D.-H."/>
            <person name="Larsson T."/>
            <person name="Lv J."/>
            <person name="Arendt D."/>
            <person name="Savage R."/>
            <person name="Osoegawa K."/>
            <person name="de Jong P."/>
            <person name="Lindberg D.R."/>
            <person name="Seaver E.C."/>
            <person name="Weisblat D.A."/>
            <person name="Putnam N.H."/>
            <person name="Grigoriev I.V."/>
            <person name="Rokhsar D.S."/>
        </authorList>
    </citation>
    <scope>NUCLEOTIDE SEQUENCE</scope>
    <source>
        <strain evidence="12">I ESC-2004</strain>
    </source>
</reference>
<dbReference type="OMA" id="SGIWRQI"/>
<dbReference type="GO" id="GO:0033108">
    <property type="term" value="P:mitochondrial respiratory chain complex assembly"/>
    <property type="evidence" value="ECO:0007669"/>
    <property type="project" value="TreeGrafter"/>
</dbReference>
<dbReference type="Proteomes" id="UP000014760">
    <property type="component" value="Unassembled WGS sequence"/>
</dbReference>
<dbReference type="GO" id="GO:0045040">
    <property type="term" value="P:protein insertion into mitochondrial outer membrane"/>
    <property type="evidence" value="ECO:0007669"/>
    <property type="project" value="TreeGrafter"/>
</dbReference>
<dbReference type="STRING" id="283909.R7T871"/>
<reference evidence="11" key="3">
    <citation type="submission" date="2015-06" db="UniProtKB">
        <authorList>
            <consortium name="EnsemblMetazoa"/>
        </authorList>
    </citation>
    <scope>IDENTIFICATION</scope>
</reference>
<feature type="domain" description="Bacterial surface antigen (D15)" evidence="9">
    <location>
        <begin position="139"/>
        <end position="457"/>
    </location>
</feature>
<sequence length="458" mass="50318">MGAVHAKEMSHKSSHHDPMEDEEADIDLKRVPAFVEKIHVDGLGRTKDDIVSQQLKPILLATNFQQVVAKSQRAKVQMQRLGLFNDIDIHIDISRGEKARSDGYEVTFRVKERRRVTGEVGTQVGTNEGSIRFGVRLPNILGRGESLDAQYTYGTKSSMGSSALFSKPLKGNPDLRVLASVYQNNGEYPWSGYKELNRGTIAEIQFPTSIGHHSLLWEGVWRVLECMSNTSAFAVREQSGHSLKSALRHTFSRDSRNDSVLPSNGNLFKASQELAGLGGDTNFIKHEMEVQLNQSLPLDTVFQVCLAGGLMRPLLPGSSVKINDRFMLGGPLTLRGFNIKGVGLQEDGCAMGGDMYLCGGLHLYTPLPFRPGKGGFGDFFRTHLFVNGGNLSNLNNGAPLNDNLKNLVQTLRWSYGAGIVMKIGGFARMELNYCWPMGVQKGDSVNPGLQFGIGVSFL</sequence>
<dbReference type="PANTHER" id="PTHR12815">
    <property type="entry name" value="SORTING AND ASSEMBLY MACHINERY SAMM50 PROTEIN FAMILY MEMBER"/>
    <property type="match status" value="1"/>
</dbReference>
<comment type="subcellular location">
    <subcellularLocation>
        <location evidence="1">Mitochondrion outer membrane</location>
        <topology evidence="1">Multi-pass membrane protein</topology>
    </subcellularLocation>
</comment>
<dbReference type="EnsemblMetazoa" id="CapteT156414">
    <property type="protein sequence ID" value="CapteP156414"/>
    <property type="gene ID" value="CapteG156414"/>
</dbReference>
<reference evidence="10 12" key="2">
    <citation type="journal article" date="2013" name="Nature">
        <title>Insights into bilaterian evolution from three spiralian genomes.</title>
        <authorList>
            <person name="Simakov O."/>
            <person name="Marletaz F."/>
            <person name="Cho S.J."/>
            <person name="Edsinger-Gonzales E."/>
            <person name="Havlak P."/>
            <person name="Hellsten U."/>
            <person name="Kuo D.H."/>
            <person name="Larsson T."/>
            <person name="Lv J."/>
            <person name="Arendt D."/>
            <person name="Savage R."/>
            <person name="Osoegawa K."/>
            <person name="de Jong P."/>
            <person name="Grimwood J."/>
            <person name="Chapman J.A."/>
            <person name="Shapiro H."/>
            <person name="Aerts A."/>
            <person name="Otillar R.P."/>
            <person name="Terry A.Y."/>
            <person name="Boore J.L."/>
            <person name="Grigoriev I.V."/>
            <person name="Lindberg D.R."/>
            <person name="Seaver E.C."/>
            <person name="Weisblat D.A."/>
            <person name="Putnam N.H."/>
            <person name="Rokhsar D.S."/>
        </authorList>
    </citation>
    <scope>NUCLEOTIDE SEQUENCE</scope>
    <source>
        <strain evidence="10 12">I ESC-2004</strain>
    </source>
</reference>
<evidence type="ECO:0000256" key="8">
    <source>
        <dbReference type="SAM" id="MobiDB-lite"/>
    </source>
</evidence>
<keyword evidence="12" id="KW-1185">Reference proteome</keyword>
<evidence type="ECO:0000313" key="11">
    <source>
        <dbReference type="EnsemblMetazoa" id="CapteP156414"/>
    </source>
</evidence>
<dbReference type="GO" id="GO:0005741">
    <property type="term" value="C:mitochondrial outer membrane"/>
    <property type="evidence" value="ECO:0007669"/>
    <property type="project" value="UniProtKB-SubCell"/>
</dbReference>
<keyword evidence="5" id="KW-1000">Mitochondrion outer membrane</keyword>
<evidence type="ECO:0000256" key="1">
    <source>
        <dbReference type="ARBA" id="ARBA00004374"/>
    </source>
</evidence>
<dbReference type="EMBL" id="KB311138">
    <property type="protein sequence ID" value="ELT89869.1"/>
    <property type="molecule type" value="Genomic_DNA"/>
</dbReference>
<keyword evidence="3" id="KW-1134">Transmembrane beta strand</keyword>
<dbReference type="Gene3D" id="2.40.160.50">
    <property type="entry name" value="membrane protein fhac: a member of the omp85/tpsb transporter family"/>
    <property type="match status" value="1"/>
</dbReference>
<dbReference type="AlphaFoldDB" id="R7T871"/>
<evidence type="ECO:0000256" key="3">
    <source>
        <dbReference type="ARBA" id="ARBA00022452"/>
    </source>
</evidence>
<name>R7T871_CAPTE</name>
<organism evidence="10">
    <name type="scientific">Capitella teleta</name>
    <name type="common">Polychaete worm</name>
    <dbReference type="NCBI Taxonomy" id="283909"/>
    <lineage>
        <taxon>Eukaryota</taxon>
        <taxon>Metazoa</taxon>
        <taxon>Spiralia</taxon>
        <taxon>Lophotrochozoa</taxon>
        <taxon>Annelida</taxon>
        <taxon>Polychaeta</taxon>
        <taxon>Sedentaria</taxon>
        <taxon>Scolecida</taxon>
        <taxon>Capitellidae</taxon>
        <taxon>Capitella</taxon>
    </lineage>
</organism>
<evidence type="ECO:0000256" key="5">
    <source>
        <dbReference type="ARBA" id="ARBA00022787"/>
    </source>
</evidence>
<evidence type="ECO:0000313" key="12">
    <source>
        <dbReference type="Proteomes" id="UP000014760"/>
    </source>
</evidence>
<evidence type="ECO:0000259" key="9">
    <source>
        <dbReference type="Pfam" id="PF01103"/>
    </source>
</evidence>
<keyword evidence="6" id="KW-0496">Mitochondrion</keyword>
<keyword evidence="4" id="KW-0812">Transmembrane</keyword>
<protein>
    <recommendedName>
        <fullName evidence="9">Bacterial surface antigen (D15) domain-containing protein</fullName>
    </recommendedName>
</protein>
<accession>R7T871</accession>
<evidence type="ECO:0000256" key="7">
    <source>
        <dbReference type="ARBA" id="ARBA00023136"/>
    </source>
</evidence>
<evidence type="ECO:0000256" key="4">
    <source>
        <dbReference type="ARBA" id="ARBA00022692"/>
    </source>
</evidence>
<keyword evidence="7" id="KW-0472">Membrane</keyword>
<evidence type="ECO:0000256" key="6">
    <source>
        <dbReference type="ARBA" id="ARBA00023128"/>
    </source>
</evidence>
<feature type="compositionally biased region" description="Basic and acidic residues" evidence="8">
    <location>
        <begin position="1"/>
        <end position="18"/>
    </location>
</feature>
<dbReference type="InterPro" id="IPR000184">
    <property type="entry name" value="Bac_surfAg_D15"/>
</dbReference>
<dbReference type="FunCoup" id="R7T871">
    <property type="interactions" value="1632"/>
</dbReference>
<dbReference type="Pfam" id="PF01103">
    <property type="entry name" value="Omp85"/>
    <property type="match status" value="1"/>
</dbReference>
<comment type="similarity">
    <text evidence="2">Belongs to the SAM50/omp85 family.</text>
</comment>
<dbReference type="HOGENOM" id="CLU_014798_3_0_1"/>